<dbReference type="GO" id="GO:0003677">
    <property type="term" value="F:DNA binding"/>
    <property type="evidence" value="ECO:0007669"/>
    <property type="project" value="UniProtKB-UniRule"/>
</dbReference>
<dbReference type="GO" id="GO:0016779">
    <property type="term" value="F:nucleotidyltransferase activity"/>
    <property type="evidence" value="ECO:0007669"/>
    <property type="project" value="UniProtKB-KW"/>
</dbReference>
<dbReference type="EMBL" id="KY290948">
    <property type="protein sequence ID" value="APU00520.1"/>
    <property type="molecule type" value="Genomic_DNA"/>
</dbReference>
<dbReference type="GO" id="GO:0016987">
    <property type="term" value="F:sigma factor activity"/>
    <property type="evidence" value="ECO:0007669"/>
    <property type="project" value="UniProtKB-UniRule"/>
</dbReference>
<comment type="caution">
    <text evidence="1">Lacks conserved residue(s) required for the propagation of feature annotation.</text>
</comment>
<keyword evidence="1" id="KW-0945">Host-virus interaction</keyword>
<dbReference type="HAMAP" id="MF_04164">
    <property type="entry name" value="T4_Sigma_like_factor"/>
    <property type="match status" value="1"/>
</dbReference>
<proteinExistence type="inferred from homology"/>
<keyword evidence="1" id="KW-0804">Transcription</keyword>
<keyword evidence="1" id="KW-1195">Viral transcription</keyword>
<reference evidence="3 4" key="1">
    <citation type="journal article" date="2017" name="Sci. Rep.">
        <title>Characterization and diversity of phages infecting Aeromonas salmonicida subsp. salmonicida.</title>
        <authorList>
            <person name="Vincent A.T."/>
            <person name="Paquet V.E."/>
            <person name="Bernatchez A."/>
            <person name="Tremblay D.M."/>
            <person name="Moineau S."/>
            <person name="Charette S.J."/>
        </authorList>
    </citation>
    <scope>NUCLEOTIDE SEQUENCE [LARGE SCALE GENOMIC DNA]</scope>
</reference>
<keyword evidence="1" id="KW-0238">DNA-binding</keyword>
<evidence type="ECO:0000256" key="2">
    <source>
        <dbReference type="SAM" id="MobiDB-lite"/>
    </source>
</evidence>
<evidence type="ECO:0000256" key="1">
    <source>
        <dbReference type="HAMAP-Rule" id="MF_04164"/>
    </source>
</evidence>
<organism evidence="3 4">
    <name type="scientific">Aeromonas phage 44RR2.8t.2</name>
    <dbReference type="NCBI Taxonomy" id="1932900"/>
    <lineage>
        <taxon>Viruses</taxon>
        <taxon>Duplodnaviria</taxon>
        <taxon>Heunggongvirae</taxon>
        <taxon>Uroviricota</taxon>
        <taxon>Caudoviricetes</taxon>
        <taxon>Pantevenvirales</taxon>
        <taxon>Straboviridae</taxon>
        <taxon>Biquartavirus</taxon>
        <taxon>Biquartavirus 44RR2</taxon>
    </lineage>
</organism>
<evidence type="ECO:0000313" key="4">
    <source>
        <dbReference type="Proteomes" id="UP000222894"/>
    </source>
</evidence>
<accession>A0A219Y984</accession>
<keyword evidence="1" id="KW-0548">Nucleotidyltransferase</keyword>
<keyword evidence="1" id="KW-0808">Transferase</keyword>
<keyword evidence="1" id="KW-0731">Sigma factor</keyword>
<protein>
    <recommendedName>
        <fullName evidence="1">RNA polymerase sigma-like factor</fullName>
    </recommendedName>
    <alternativeName>
        <fullName evidence="1">Promoter specificity factor</fullName>
    </alternativeName>
</protein>
<feature type="region of interest" description="Disordered" evidence="2">
    <location>
        <begin position="152"/>
        <end position="172"/>
    </location>
</feature>
<feature type="DNA-binding region" evidence="1">
    <location>
        <position position="104"/>
    </location>
</feature>
<sequence>MNYVDNKALYQNICKWKQDMREAGHHIKMPDSIGIDILKIAKGFTGYWKFTGYTQNWKDGMVADAVESVIKGLVNFDEHNYKNPHAYITQACFNAFIGYIKSEKREMATKYRYFLTNVYDEHDSDMSRIADEGFIQDIHDKLVVYEASIKSKKKDKPELPNLDNFYEDEPET</sequence>
<comment type="similarity">
    <text evidence="1">Belongs to the Tevenvirinae RNA polymerase sigma-like factor family.</text>
</comment>
<evidence type="ECO:0000313" key="3">
    <source>
        <dbReference type="EMBL" id="APU00520.1"/>
    </source>
</evidence>
<dbReference type="GO" id="GO:0019086">
    <property type="term" value="P:late viral transcription"/>
    <property type="evidence" value="ECO:0007669"/>
    <property type="project" value="UniProtKB-UniRule"/>
</dbReference>
<comment type="function">
    <text evidence="1">Plays a role in the transcription of the viral late genes by acting as a late promoter recognition subunit. Associates with host RNA polymerase (RNAP) core and thus replaces the host sigma-70/rpoD subunit in the complex. May also play a role in DNA packaging by interacting with the terminase subunit gp17.</text>
</comment>
<dbReference type="InterPro" id="IPR046386">
    <property type="entry name" value="T4_sigma-like_factor"/>
</dbReference>
<comment type="subunit">
    <text evidence="1">Interacts with the host RNA polymerase catalytic core formed by RpoA, RpoB, RpoC and RpoZ to form the RNAP-gp55 holoenzyme. Part of the transcription activation complex containing host RNAP, the viral RNA polymerase sigma-like factor, the late transcription coactivator, and the sliding clamp. Interacts with the terminase large subunit; this interaction may load the terminase onto DNA for packaging.</text>
</comment>
<name>A0A219Y984_9CAUD</name>
<dbReference type="Proteomes" id="UP000222894">
    <property type="component" value="Genome"/>
</dbReference>
<keyword evidence="1" id="KW-0805">Transcription regulation</keyword>
<feature type="site" description="Interaction with host RNAP" evidence="1">
    <location>
        <position position="67"/>
    </location>
</feature>
<feature type="site" description="Interaction with host RNAP" evidence="1">
    <location>
        <position position="64"/>
    </location>
</feature>